<dbReference type="Pfam" id="PF00126">
    <property type="entry name" value="HTH_1"/>
    <property type="match status" value="1"/>
</dbReference>
<comment type="caution">
    <text evidence="6">The sequence shown here is derived from an EMBL/GenBank/DDBJ whole genome shotgun (WGS) entry which is preliminary data.</text>
</comment>
<keyword evidence="4" id="KW-0804">Transcription</keyword>
<dbReference type="PROSITE" id="PS50931">
    <property type="entry name" value="HTH_LYSR"/>
    <property type="match status" value="1"/>
</dbReference>
<gene>
    <name evidence="6" type="ORF">FHW12_000547</name>
</gene>
<evidence type="ECO:0000313" key="6">
    <source>
        <dbReference type="EMBL" id="MBA8886356.1"/>
    </source>
</evidence>
<evidence type="ECO:0000256" key="3">
    <source>
        <dbReference type="ARBA" id="ARBA00023125"/>
    </source>
</evidence>
<dbReference type="RefSeq" id="WP_182529444.1">
    <property type="nucleotide sequence ID" value="NZ_JACGXL010000001.1"/>
</dbReference>
<dbReference type="PANTHER" id="PTHR30346">
    <property type="entry name" value="TRANSCRIPTIONAL DUAL REGULATOR HCAR-RELATED"/>
    <property type="match status" value="1"/>
</dbReference>
<dbReference type="SUPFAM" id="SSF53850">
    <property type="entry name" value="Periplasmic binding protein-like II"/>
    <property type="match status" value="1"/>
</dbReference>
<reference evidence="6 7" key="1">
    <citation type="submission" date="2020-07" db="EMBL/GenBank/DDBJ databases">
        <title>Genomic Encyclopedia of Type Strains, Phase IV (KMG-V): Genome sequencing to study the core and pangenomes of soil and plant-associated prokaryotes.</title>
        <authorList>
            <person name="Whitman W."/>
        </authorList>
    </citation>
    <scope>NUCLEOTIDE SEQUENCE [LARGE SCALE GENOMIC DNA]</scope>
    <source>
        <strain evidence="6 7">RH2WT43</strain>
    </source>
</reference>
<comment type="similarity">
    <text evidence="1">Belongs to the LysR transcriptional regulatory family.</text>
</comment>
<dbReference type="Gene3D" id="3.40.190.10">
    <property type="entry name" value="Periplasmic binding protein-like II"/>
    <property type="match status" value="2"/>
</dbReference>
<dbReference type="InterPro" id="IPR000847">
    <property type="entry name" value="LysR_HTH_N"/>
</dbReference>
<dbReference type="Pfam" id="PF03466">
    <property type="entry name" value="LysR_substrate"/>
    <property type="match status" value="1"/>
</dbReference>
<name>A0A839EVC0_9GAMM</name>
<dbReference type="GO" id="GO:0003677">
    <property type="term" value="F:DNA binding"/>
    <property type="evidence" value="ECO:0007669"/>
    <property type="project" value="UniProtKB-KW"/>
</dbReference>
<dbReference type="PANTHER" id="PTHR30346:SF29">
    <property type="entry name" value="LYSR SUBSTRATE-BINDING"/>
    <property type="match status" value="1"/>
</dbReference>
<evidence type="ECO:0000313" key="7">
    <source>
        <dbReference type="Proteomes" id="UP000550401"/>
    </source>
</evidence>
<evidence type="ECO:0000259" key="5">
    <source>
        <dbReference type="PROSITE" id="PS50931"/>
    </source>
</evidence>
<evidence type="ECO:0000256" key="4">
    <source>
        <dbReference type="ARBA" id="ARBA00023163"/>
    </source>
</evidence>
<proteinExistence type="inferred from homology"/>
<keyword evidence="2" id="KW-0805">Transcription regulation</keyword>
<dbReference type="EMBL" id="JACGXL010000001">
    <property type="protein sequence ID" value="MBA8886356.1"/>
    <property type="molecule type" value="Genomic_DNA"/>
</dbReference>
<dbReference type="InterPro" id="IPR036388">
    <property type="entry name" value="WH-like_DNA-bd_sf"/>
</dbReference>
<dbReference type="InterPro" id="IPR036390">
    <property type="entry name" value="WH_DNA-bd_sf"/>
</dbReference>
<evidence type="ECO:0000256" key="2">
    <source>
        <dbReference type="ARBA" id="ARBA00023015"/>
    </source>
</evidence>
<dbReference type="InterPro" id="IPR005119">
    <property type="entry name" value="LysR_subst-bd"/>
</dbReference>
<dbReference type="Proteomes" id="UP000550401">
    <property type="component" value="Unassembled WGS sequence"/>
</dbReference>
<keyword evidence="7" id="KW-1185">Reference proteome</keyword>
<dbReference type="GO" id="GO:0003700">
    <property type="term" value="F:DNA-binding transcription factor activity"/>
    <property type="evidence" value="ECO:0007669"/>
    <property type="project" value="InterPro"/>
</dbReference>
<keyword evidence="3 6" id="KW-0238">DNA-binding</keyword>
<dbReference type="GO" id="GO:0032993">
    <property type="term" value="C:protein-DNA complex"/>
    <property type="evidence" value="ECO:0007669"/>
    <property type="project" value="TreeGrafter"/>
</dbReference>
<accession>A0A839EVC0</accession>
<dbReference type="Gene3D" id="1.10.10.10">
    <property type="entry name" value="Winged helix-like DNA-binding domain superfamily/Winged helix DNA-binding domain"/>
    <property type="match status" value="1"/>
</dbReference>
<sequence length="298" mass="32045">MLDLTRLRLLRELARRGTMTAVADALGLTSSAVSQQFATLERETGVALLEQIGRRVRLTAEGAQLVAHAETILQAVDAAERDLRSAHEAPGGELDVACFASYAKAHLLPAIVRVRARHPAMNVVVRELETPDALDAVRDGRCHLAVCFAYNLVPRAEVAGLVTHVLLEEPMRVALPASMATSATTIALRRLEHEDWIVGSRQSDDHRLAERACAAAGFAPRITHTIDDYDLLLRMVAAGFGVGLVPELGARSAATKGVAIRAPRGTPLTRRVHAVTRRALSASPLVAALLVELTRPRG</sequence>
<feature type="domain" description="HTH lysR-type" evidence="5">
    <location>
        <begin position="2"/>
        <end position="59"/>
    </location>
</feature>
<evidence type="ECO:0000256" key="1">
    <source>
        <dbReference type="ARBA" id="ARBA00009437"/>
    </source>
</evidence>
<organism evidence="6 7">
    <name type="scientific">Dokdonella fugitiva</name>
    <dbReference type="NCBI Taxonomy" id="328517"/>
    <lineage>
        <taxon>Bacteria</taxon>
        <taxon>Pseudomonadati</taxon>
        <taxon>Pseudomonadota</taxon>
        <taxon>Gammaproteobacteria</taxon>
        <taxon>Lysobacterales</taxon>
        <taxon>Rhodanobacteraceae</taxon>
        <taxon>Dokdonella</taxon>
    </lineage>
</organism>
<dbReference type="SUPFAM" id="SSF46785">
    <property type="entry name" value="Winged helix' DNA-binding domain"/>
    <property type="match status" value="1"/>
</dbReference>
<dbReference type="AlphaFoldDB" id="A0A839EVC0"/>
<protein>
    <submittedName>
        <fullName evidence="6">DNA-binding transcriptional LysR family regulator</fullName>
    </submittedName>
</protein>